<protein>
    <recommendedName>
        <fullName evidence="1">PPC domain-containing protein</fullName>
    </recommendedName>
</protein>
<gene>
    <name evidence="2" type="ordered locus">BMS_1108</name>
</gene>
<dbReference type="PATRIC" id="fig|862908.3.peg.1056"/>
<evidence type="ECO:0000259" key="1">
    <source>
        <dbReference type="PROSITE" id="PS51742"/>
    </source>
</evidence>
<accession>E1WYE1</accession>
<dbReference type="Proteomes" id="UP000008963">
    <property type="component" value="Chromosome"/>
</dbReference>
<evidence type="ECO:0000313" key="2">
    <source>
        <dbReference type="EMBL" id="CBW25989.1"/>
    </source>
</evidence>
<dbReference type="SUPFAM" id="SSF117856">
    <property type="entry name" value="AF0104/ALDC/Ptd012-like"/>
    <property type="match status" value="1"/>
</dbReference>
<dbReference type="STRING" id="862908.BMS_1108"/>
<dbReference type="Gene3D" id="3.30.1330.80">
    <property type="entry name" value="Hypothetical protein, similar to alpha- acetolactate decarboxylase, domain 2"/>
    <property type="match status" value="1"/>
</dbReference>
<dbReference type="eggNOG" id="COG1661">
    <property type="taxonomic scope" value="Bacteria"/>
</dbReference>
<dbReference type="KEGG" id="bmx:BMS_1108"/>
<dbReference type="PIRSF" id="PIRSF016702">
    <property type="entry name" value="DNA_bp_PD1"/>
    <property type="match status" value="1"/>
</dbReference>
<reference evidence="3" key="1">
    <citation type="journal article" date="2013" name="ISME J.">
        <title>A small predatory core genome in the divergent marine Bacteriovorax marinus SJ and the terrestrial Bdellovibrio bacteriovorus.</title>
        <authorList>
            <person name="Crossman L.C."/>
            <person name="Chen H."/>
            <person name="Cerdeno-Tarraga A.M."/>
            <person name="Brooks K."/>
            <person name="Quail M.A."/>
            <person name="Pineiro S.A."/>
            <person name="Hobley L."/>
            <person name="Sockett R.E."/>
            <person name="Bentley S.D."/>
            <person name="Parkhill J."/>
            <person name="Williams H.N."/>
            <person name="Stine O.C."/>
        </authorList>
    </citation>
    <scope>NUCLEOTIDE SEQUENCE [LARGE SCALE GENOMIC DNA]</scope>
    <source>
        <strain evidence="3">ATCC BAA-682 / DSM 15412 / SJ</strain>
    </source>
</reference>
<feature type="domain" description="PPC" evidence="1">
    <location>
        <begin position="4"/>
        <end position="140"/>
    </location>
</feature>
<sequence>MKYVKEGNLVFVVIDKGEDLFSSLYKVQSELGFLGAQVSGIGALKDIEIGFFHCDEKNYDRTTIESEKELLALNGNFTFNEGKPFYHLHTVLGNEDYTTSGGHLFSATVAVTCEVYLQVHNIRIERKPNTEIGLNLCELC</sequence>
<dbReference type="PANTHER" id="PTHR34988:SF1">
    <property type="entry name" value="DNA-BINDING PROTEIN"/>
    <property type="match status" value="1"/>
</dbReference>
<dbReference type="PANTHER" id="PTHR34988">
    <property type="entry name" value="PROTEIN, PUTATIVE-RELATED"/>
    <property type="match status" value="1"/>
</dbReference>
<dbReference type="AlphaFoldDB" id="E1WYE1"/>
<dbReference type="Pfam" id="PF03479">
    <property type="entry name" value="PCC"/>
    <property type="match status" value="1"/>
</dbReference>
<name>E1WYE1_HALMS</name>
<proteinExistence type="predicted"/>
<dbReference type="HOGENOM" id="CLU_114051_2_1_7"/>
<dbReference type="InterPro" id="IPR005175">
    <property type="entry name" value="PPC_dom"/>
</dbReference>
<organism evidence="2 3">
    <name type="scientific">Halobacteriovorax marinus (strain ATCC BAA-682 / DSM 15412 / SJ)</name>
    <name type="common">Bacteriovorax marinus</name>
    <dbReference type="NCBI Taxonomy" id="862908"/>
    <lineage>
        <taxon>Bacteria</taxon>
        <taxon>Pseudomonadati</taxon>
        <taxon>Bdellovibrionota</taxon>
        <taxon>Bacteriovoracia</taxon>
        <taxon>Bacteriovoracales</taxon>
        <taxon>Halobacteriovoraceae</taxon>
        <taxon>Halobacteriovorax</taxon>
    </lineage>
</organism>
<evidence type="ECO:0000313" key="3">
    <source>
        <dbReference type="Proteomes" id="UP000008963"/>
    </source>
</evidence>
<keyword evidence="3" id="KW-1185">Reference proteome</keyword>
<dbReference type="PROSITE" id="PS51742">
    <property type="entry name" value="PPC"/>
    <property type="match status" value="1"/>
</dbReference>
<dbReference type="RefSeq" id="WP_014243773.1">
    <property type="nucleotide sequence ID" value="NC_016620.1"/>
</dbReference>
<dbReference type="InterPro" id="IPR025707">
    <property type="entry name" value="DNA_bp_PD1"/>
</dbReference>
<dbReference type="OrthoDB" id="5293639at2"/>
<dbReference type="EMBL" id="FQ312005">
    <property type="protein sequence ID" value="CBW25989.1"/>
    <property type="molecule type" value="Genomic_DNA"/>
</dbReference>
<dbReference type="CDD" id="cd11378">
    <property type="entry name" value="DUF296"/>
    <property type="match status" value="1"/>
</dbReference>